<feature type="non-terminal residue" evidence="1">
    <location>
        <position position="69"/>
    </location>
</feature>
<name>A0A382TU22_9ZZZZ</name>
<gene>
    <name evidence="1" type="ORF">METZ01_LOCUS377865</name>
</gene>
<proteinExistence type="predicted"/>
<dbReference type="AlphaFoldDB" id="A0A382TU22"/>
<reference evidence="1" key="1">
    <citation type="submission" date="2018-05" db="EMBL/GenBank/DDBJ databases">
        <authorList>
            <person name="Lanie J.A."/>
            <person name="Ng W.-L."/>
            <person name="Kazmierczak K.M."/>
            <person name="Andrzejewski T.M."/>
            <person name="Davidsen T.M."/>
            <person name="Wayne K.J."/>
            <person name="Tettelin H."/>
            <person name="Glass J.I."/>
            <person name="Rusch D."/>
            <person name="Podicherti R."/>
            <person name="Tsui H.-C.T."/>
            <person name="Winkler M.E."/>
        </authorList>
    </citation>
    <scope>NUCLEOTIDE SEQUENCE</scope>
</reference>
<protein>
    <submittedName>
        <fullName evidence="1">Uncharacterized protein</fullName>
    </submittedName>
</protein>
<sequence>MKADGYAVLVLEKDDIEGFEKSSFVEEMVATCDYIFHQGAITDTTCDDVNHMFYYNYLLTKHLVDHALR</sequence>
<accession>A0A382TU22</accession>
<organism evidence="1">
    <name type="scientific">marine metagenome</name>
    <dbReference type="NCBI Taxonomy" id="408172"/>
    <lineage>
        <taxon>unclassified sequences</taxon>
        <taxon>metagenomes</taxon>
        <taxon>ecological metagenomes</taxon>
    </lineage>
</organism>
<evidence type="ECO:0000313" key="1">
    <source>
        <dbReference type="EMBL" id="SVD25011.1"/>
    </source>
</evidence>
<dbReference type="Gene3D" id="3.40.50.720">
    <property type="entry name" value="NAD(P)-binding Rossmann-like Domain"/>
    <property type="match status" value="1"/>
</dbReference>
<dbReference type="EMBL" id="UINC01138828">
    <property type="protein sequence ID" value="SVD25011.1"/>
    <property type="molecule type" value="Genomic_DNA"/>
</dbReference>